<dbReference type="PANTHER" id="PTHR33508:SF1">
    <property type="entry name" value="UPF0056 MEMBRANE PROTEIN YHCE"/>
    <property type="match status" value="1"/>
</dbReference>
<keyword evidence="6 7" id="KW-0472">Membrane</keyword>
<dbReference type="PANTHER" id="PTHR33508">
    <property type="entry name" value="UPF0056 MEMBRANE PROTEIN YHCE"/>
    <property type="match status" value="1"/>
</dbReference>
<reference evidence="8 9" key="1">
    <citation type="journal article" date="2015" name="Appl. Environ. Microbiol.">
        <title>Nanoarchaeota, Their Sulfolobales Host, and Nanoarchaeota Virus Distribution across Yellowstone National Park Hot Springs.</title>
        <authorList>
            <person name="Munson-McGee J.H."/>
            <person name="Field E.K."/>
            <person name="Bateson M."/>
            <person name="Rooney C."/>
            <person name="Stepanauskas R."/>
            <person name="Young M.J."/>
        </authorList>
    </citation>
    <scope>NUCLEOTIDE SEQUENCE [LARGE SCALE GENOMIC DNA]</scope>
    <source>
        <strain evidence="8">SCGC AB-777_O03</strain>
    </source>
</reference>
<dbReference type="Pfam" id="PF01914">
    <property type="entry name" value="MarC"/>
    <property type="match status" value="1"/>
</dbReference>
<dbReference type="InterPro" id="IPR002771">
    <property type="entry name" value="Multi_antbiot-R_MarC"/>
</dbReference>
<evidence type="ECO:0000256" key="5">
    <source>
        <dbReference type="ARBA" id="ARBA00022989"/>
    </source>
</evidence>
<gene>
    <name evidence="8" type="ORF">DDW05_01835</name>
</gene>
<evidence type="ECO:0000313" key="8">
    <source>
        <dbReference type="EMBL" id="PVU71116.1"/>
    </source>
</evidence>
<feature type="transmembrane region" description="Helical" evidence="7">
    <location>
        <begin position="46"/>
        <end position="69"/>
    </location>
</feature>
<evidence type="ECO:0000256" key="4">
    <source>
        <dbReference type="ARBA" id="ARBA00022692"/>
    </source>
</evidence>
<proteinExistence type="inferred from homology"/>
<keyword evidence="3" id="KW-1003">Cell membrane</keyword>
<evidence type="ECO:0000256" key="1">
    <source>
        <dbReference type="ARBA" id="ARBA00004651"/>
    </source>
</evidence>
<dbReference type="NCBIfam" id="TIGR00427">
    <property type="entry name" value="NAAT family transporter"/>
    <property type="match status" value="1"/>
</dbReference>
<evidence type="ECO:0000313" key="9">
    <source>
        <dbReference type="Proteomes" id="UP000245908"/>
    </source>
</evidence>
<comment type="similarity">
    <text evidence="2 7">Belongs to the UPF0056 (MarC) family.</text>
</comment>
<comment type="caution">
    <text evidence="8">The sequence shown here is derived from an EMBL/GenBank/DDBJ whole genome shotgun (WGS) entry which is preliminary data.</text>
</comment>
<sequence length="199" mass="22465">MIENYINVFVTMFIILGTVPNIFIFESIFDSLGLDLNKKRYAINRAFLIAYILWLIIFLFGNWFLIILGINLIDFRIAGGIFLFYIAFEILVKDIPSHLNIKDNNESLEDIIATPLAIPLITGPGVITTTLIYTSENLNLIYLFLTMSLAFLISYIIIYNSTLILEKAGKKNLIILNKLGGLILLAIAIDIIISAIKML</sequence>
<dbReference type="Proteomes" id="UP000245908">
    <property type="component" value="Unassembled WGS sequence"/>
</dbReference>
<dbReference type="AlphaFoldDB" id="A0A2T9WTH1"/>
<feature type="transmembrane region" description="Helical" evidence="7">
    <location>
        <begin position="75"/>
        <end position="92"/>
    </location>
</feature>
<comment type="subcellular location">
    <subcellularLocation>
        <location evidence="1 7">Cell membrane</location>
        <topology evidence="1 7">Multi-pass membrane protein</topology>
    </subcellularLocation>
</comment>
<dbReference type="EMBL" id="QEFH01000011">
    <property type="protein sequence ID" value="PVU71116.1"/>
    <property type="molecule type" value="Genomic_DNA"/>
</dbReference>
<dbReference type="GO" id="GO:0005886">
    <property type="term" value="C:plasma membrane"/>
    <property type="evidence" value="ECO:0007669"/>
    <property type="project" value="UniProtKB-SubCell"/>
</dbReference>
<keyword evidence="5 7" id="KW-1133">Transmembrane helix</keyword>
<name>A0A2T9WTH1_NANST</name>
<protein>
    <recommendedName>
        <fullName evidence="7">UPF0056 membrane protein</fullName>
    </recommendedName>
</protein>
<organism evidence="8 9">
    <name type="scientific">Nanobsidianus stetteri</name>
    <dbReference type="NCBI Taxonomy" id="1294122"/>
    <lineage>
        <taxon>Archaea</taxon>
        <taxon>Nanobdellota</taxon>
        <taxon>Candidatus Nanoarchaeia</taxon>
        <taxon>Nanoarchaeales</taxon>
        <taxon>Nanopusillaceae</taxon>
        <taxon>Candidatus Nanobsidianus</taxon>
    </lineage>
</organism>
<evidence type="ECO:0000256" key="6">
    <source>
        <dbReference type="ARBA" id="ARBA00023136"/>
    </source>
</evidence>
<accession>A0A2T9WTH1</accession>
<keyword evidence="4 7" id="KW-0812">Transmembrane</keyword>
<evidence type="ECO:0000256" key="7">
    <source>
        <dbReference type="RuleBase" id="RU362048"/>
    </source>
</evidence>
<feature type="transmembrane region" description="Helical" evidence="7">
    <location>
        <begin position="140"/>
        <end position="158"/>
    </location>
</feature>
<feature type="transmembrane region" description="Helical" evidence="7">
    <location>
        <begin position="112"/>
        <end position="134"/>
    </location>
</feature>
<feature type="transmembrane region" description="Helical" evidence="7">
    <location>
        <begin position="179"/>
        <end position="196"/>
    </location>
</feature>
<feature type="transmembrane region" description="Helical" evidence="7">
    <location>
        <begin position="6"/>
        <end position="25"/>
    </location>
</feature>
<evidence type="ECO:0000256" key="2">
    <source>
        <dbReference type="ARBA" id="ARBA00009784"/>
    </source>
</evidence>
<evidence type="ECO:0000256" key="3">
    <source>
        <dbReference type="ARBA" id="ARBA00022475"/>
    </source>
</evidence>